<dbReference type="GO" id="GO:0000422">
    <property type="term" value="P:autophagy of mitochondrion"/>
    <property type="evidence" value="ECO:0007669"/>
    <property type="project" value="TreeGrafter"/>
</dbReference>
<evidence type="ECO:0000256" key="14">
    <source>
        <dbReference type="PROSITE-ProRule" id="PRU10141"/>
    </source>
</evidence>
<dbReference type="SUPFAM" id="SSF56112">
    <property type="entry name" value="Protein kinase-like (PK-like)"/>
    <property type="match status" value="1"/>
</dbReference>
<sequence length="436" mass="49356">MGGKEQDLVQFELLWHQDPTETAERIKDREDITSDYEENPRLARTIDELATVLPSQRQTRIHTPGPRQLTMRYTKVATLGSGQFGVVYKAIDIDTGRFLAVKILQRPHRASKEAEWRQSLYYALKREVETLSHICHPHIIDYITSQGWDGPSVEIFMGLKDGTLRSLVLKGGFSSLTSLAHYVFHQMLQALDYLAAKGIVHRDVKPENILYSSLPSAQYQFQLGDFGLCNSTVSAVTSVGSPLYMAPEAFQNQVQTHKMDVWSLFVTMAWTLDVDGFRESSEQFKCLQHAHQAILVAASKIEVIQEMARVDPDERASAAQMLVKCFDGIGLTTHRSRVPPMIPLKPSTRTNADTYMGSTAQVTRRPIQGIQRPRRQVRDPFRIRKSNNPWARKLRQDIIAATPQPNILSTKRPGVPCKAESSELVQGFRLRSRTQD</sequence>
<evidence type="ECO:0000313" key="18">
    <source>
        <dbReference type="Proteomes" id="UP001219568"/>
    </source>
</evidence>
<dbReference type="GO" id="GO:0004674">
    <property type="term" value="F:protein serine/threonine kinase activity"/>
    <property type="evidence" value="ECO:0007669"/>
    <property type="project" value="UniProtKB-KW"/>
</dbReference>
<keyword evidence="5 15" id="KW-0723">Serine/threonine-protein kinase</keyword>
<organism evidence="17 18">
    <name type="scientific">Penicillium canescens</name>
    <dbReference type="NCBI Taxonomy" id="5083"/>
    <lineage>
        <taxon>Eukaryota</taxon>
        <taxon>Fungi</taxon>
        <taxon>Dikarya</taxon>
        <taxon>Ascomycota</taxon>
        <taxon>Pezizomycotina</taxon>
        <taxon>Eurotiomycetes</taxon>
        <taxon>Eurotiomycetidae</taxon>
        <taxon>Eurotiales</taxon>
        <taxon>Aspergillaceae</taxon>
        <taxon>Penicillium</taxon>
    </lineage>
</organism>
<keyword evidence="7 14" id="KW-0547">Nucleotide-binding</keyword>
<evidence type="ECO:0000256" key="6">
    <source>
        <dbReference type="ARBA" id="ARBA00022679"/>
    </source>
</evidence>
<evidence type="ECO:0000256" key="10">
    <source>
        <dbReference type="ARBA" id="ARBA00023006"/>
    </source>
</evidence>
<dbReference type="PROSITE" id="PS00107">
    <property type="entry name" value="PROTEIN_KINASE_ATP"/>
    <property type="match status" value="1"/>
</dbReference>
<keyword evidence="8" id="KW-0418">Kinase</keyword>
<feature type="domain" description="Protein kinase" evidence="16">
    <location>
        <begin position="73"/>
        <end position="327"/>
    </location>
</feature>
<dbReference type="AlphaFoldDB" id="A0AAD6IBL3"/>
<evidence type="ECO:0000256" key="1">
    <source>
        <dbReference type="ARBA" id="ARBA00004623"/>
    </source>
</evidence>
<comment type="caution">
    <text evidence="17">The sequence shown here is derived from an EMBL/GenBank/DDBJ whole genome shotgun (WGS) entry which is preliminary data.</text>
</comment>
<evidence type="ECO:0000256" key="3">
    <source>
        <dbReference type="ARBA" id="ARBA00018572"/>
    </source>
</evidence>
<dbReference type="GO" id="GO:0042594">
    <property type="term" value="P:response to starvation"/>
    <property type="evidence" value="ECO:0007669"/>
    <property type="project" value="TreeGrafter"/>
</dbReference>
<dbReference type="InterPro" id="IPR045269">
    <property type="entry name" value="Atg1-like"/>
</dbReference>
<protein>
    <recommendedName>
        <fullName evidence="3">Serine/threonine-protein kinase ATG1</fullName>
        <ecNumber evidence="2">2.7.11.1</ecNumber>
    </recommendedName>
    <alternativeName>
        <fullName evidence="11">Autophagy-related protein 1</fullName>
    </alternativeName>
    <alternativeName>
        <fullName evidence="4">Serine/threonine-protein kinase atg1</fullName>
    </alternativeName>
</protein>
<evidence type="ECO:0000259" key="16">
    <source>
        <dbReference type="PROSITE" id="PS50011"/>
    </source>
</evidence>
<dbReference type="PROSITE" id="PS50011">
    <property type="entry name" value="PROTEIN_KINASE_DOM"/>
    <property type="match status" value="1"/>
</dbReference>
<name>A0AAD6IBL3_PENCN</name>
<feature type="binding site" evidence="14">
    <location>
        <position position="102"/>
    </location>
    <ligand>
        <name>ATP</name>
        <dbReference type="ChEBI" id="CHEBI:30616"/>
    </ligand>
</feature>
<dbReference type="GO" id="GO:0005524">
    <property type="term" value="F:ATP binding"/>
    <property type="evidence" value="ECO:0007669"/>
    <property type="project" value="UniProtKB-UniRule"/>
</dbReference>
<dbReference type="GO" id="GO:0000045">
    <property type="term" value="P:autophagosome assembly"/>
    <property type="evidence" value="ECO:0007669"/>
    <property type="project" value="TreeGrafter"/>
</dbReference>
<keyword evidence="6" id="KW-0808">Transferase</keyword>
<dbReference type="Pfam" id="PF00069">
    <property type="entry name" value="Pkinase"/>
    <property type="match status" value="1"/>
</dbReference>
<comment type="catalytic activity">
    <reaction evidence="13">
        <text>L-seryl-[protein] + ATP = O-phospho-L-seryl-[protein] + ADP + H(+)</text>
        <dbReference type="Rhea" id="RHEA:17989"/>
        <dbReference type="Rhea" id="RHEA-COMP:9863"/>
        <dbReference type="Rhea" id="RHEA-COMP:11604"/>
        <dbReference type="ChEBI" id="CHEBI:15378"/>
        <dbReference type="ChEBI" id="CHEBI:29999"/>
        <dbReference type="ChEBI" id="CHEBI:30616"/>
        <dbReference type="ChEBI" id="CHEBI:83421"/>
        <dbReference type="ChEBI" id="CHEBI:456216"/>
        <dbReference type="EC" id="2.7.11.1"/>
    </reaction>
</comment>
<dbReference type="GO" id="GO:0005776">
    <property type="term" value="C:autophagosome"/>
    <property type="evidence" value="ECO:0007669"/>
    <property type="project" value="TreeGrafter"/>
</dbReference>
<dbReference type="GO" id="GO:0034727">
    <property type="term" value="P:piecemeal microautophagy of the nucleus"/>
    <property type="evidence" value="ECO:0007669"/>
    <property type="project" value="TreeGrafter"/>
</dbReference>
<proteinExistence type="inferred from homology"/>
<dbReference type="GO" id="GO:0010506">
    <property type="term" value="P:regulation of autophagy"/>
    <property type="evidence" value="ECO:0007669"/>
    <property type="project" value="InterPro"/>
</dbReference>
<evidence type="ECO:0000256" key="2">
    <source>
        <dbReference type="ARBA" id="ARBA00012513"/>
    </source>
</evidence>
<dbReference type="Gene3D" id="1.10.510.10">
    <property type="entry name" value="Transferase(Phosphotransferase) domain 1"/>
    <property type="match status" value="1"/>
</dbReference>
<dbReference type="GO" id="GO:0061709">
    <property type="term" value="P:reticulophagy"/>
    <property type="evidence" value="ECO:0007669"/>
    <property type="project" value="TreeGrafter"/>
</dbReference>
<dbReference type="PANTHER" id="PTHR24348:SF22">
    <property type="entry name" value="NON-SPECIFIC SERINE_THREONINE PROTEIN KINASE"/>
    <property type="match status" value="1"/>
</dbReference>
<dbReference type="EC" id="2.7.11.1" evidence="2"/>
<gene>
    <name evidence="17" type="ORF">N7460_006967</name>
</gene>
<comment type="subcellular location">
    <subcellularLocation>
        <location evidence="1">Preautophagosomal structure membrane</location>
        <topology evidence="1">Peripheral membrane protein</topology>
    </subcellularLocation>
</comment>
<dbReference type="PROSITE" id="PS00108">
    <property type="entry name" value="PROTEIN_KINASE_ST"/>
    <property type="match status" value="1"/>
</dbReference>
<comment type="catalytic activity">
    <reaction evidence="12">
        <text>L-threonyl-[protein] + ATP = O-phospho-L-threonyl-[protein] + ADP + H(+)</text>
        <dbReference type="Rhea" id="RHEA:46608"/>
        <dbReference type="Rhea" id="RHEA-COMP:11060"/>
        <dbReference type="Rhea" id="RHEA-COMP:11605"/>
        <dbReference type="ChEBI" id="CHEBI:15378"/>
        <dbReference type="ChEBI" id="CHEBI:30013"/>
        <dbReference type="ChEBI" id="CHEBI:30616"/>
        <dbReference type="ChEBI" id="CHEBI:61977"/>
        <dbReference type="ChEBI" id="CHEBI:456216"/>
        <dbReference type="EC" id="2.7.11.1"/>
    </reaction>
</comment>
<keyword evidence="9 14" id="KW-0067">ATP-binding</keyword>
<dbReference type="InterPro" id="IPR017441">
    <property type="entry name" value="Protein_kinase_ATP_BS"/>
</dbReference>
<evidence type="ECO:0000256" key="11">
    <source>
        <dbReference type="ARBA" id="ARBA00030237"/>
    </source>
</evidence>
<dbReference type="GO" id="GO:0034045">
    <property type="term" value="C:phagophore assembly site membrane"/>
    <property type="evidence" value="ECO:0007669"/>
    <property type="project" value="UniProtKB-SubCell"/>
</dbReference>
<dbReference type="GO" id="GO:0005829">
    <property type="term" value="C:cytosol"/>
    <property type="evidence" value="ECO:0007669"/>
    <property type="project" value="TreeGrafter"/>
</dbReference>
<reference evidence="17" key="1">
    <citation type="journal article" date="2023" name="IMA Fungus">
        <title>Comparative genomic study of the Penicillium genus elucidates a diverse pangenome and 15 lateral gene transfer events.</title>
        <authorList>
            <person name="Petersen C."/>
            <person name="Sorensen T."/>
            <person name="Nielsen M.R."/>
            <person name="Sondergaard T.E."/>
            <person name="Sorensen J.L."/>
            <person name="Fitzpatrick D.A."/>
            <person name="Frisvad J.C."/>
            <person name="Nielsen K.L."/>
        </authorList>
    </citation>
    <scope>NUCLEOTIDE SEQUENCE</scope>
    <source>
        <strain evidence="17">IBT 15450</strain>
    </source>
</reference>
<dbReference type="SMART" id="SM00220">
    <property type="entry name" value="S_TKc"/>
    <property type="match status" value="1"/>
</dbReference>
<evidence type="ECO:0000256" key="12">
    <source>
        <dbReference type="ARBA" id="ARBA00047899"/>
    </source>
</evidence>
<keyword evidence="18" id="KW-1185">Reference proteome</keyword>
<evidence type="ECO:0000256" key="4">
    <source>
        <dbReference type="ARBA" id="ARBA00019599"/>
    </source>
</evidence>
<evidence type="ECO:0000256" key="13">
    <source>
        <dbReference type="ARBA" id="ARBA00048679"/>
    </source>
</evidence>
<evidence type="ECO:0000256" key="15">
    <source>
        <dbReference type="RuleBase" id="RU000304"/>
    </source>
</evidence>
<evidence type="ECO:0000256" key="8">
    <source>
        <dbReference type="ARBA" id="ARBA00022777"/>
    </source>
</evidence>
<dbReference type="EMBL" id="JAQJZL010000005">
    <property type="protein sequence ID" value="KAJ6041577.1"/>
    <property type="molecule type" value="Genomic_DNA"/>
</dbReference>
<evidence type="ECO:0000256" key="9">
    <source>
        <dbReference type="ARBA" id="ARBA00022840"/>
    </source>
</evidence>
<evidence type="ECO:0000313" key="17">
    <source>
        <dbReference type="EMBL" id="KAJ6041577.1"/>
    </source>
</evidence>
<reference evidence="17" key="2">
    <citation type="submission" date="2023-01" db="EMBL/GenBank/DDBJ databases">
        <authorList>
            <person name="Petersen C."/>
        </authorList>
    </citation>
    <scope>NUCLEOTIDE SEQUENCE</scope>
    <source>
        <strain evidence="17">IBT 15450</strain>
    </source>
</reference>
<dbReference type="InterPro" id="IPR000719">
    <property type="entry name" value="Prot_kinase_dom"/>
</dbReference>
<dbReference type="InterPro" id="IPR008271">
    <property type="entry name" value="Ser/Thr_kinase_AS"/>
</dbReference>
<keyword evidence="10" id="KW-0072">Autophagy</keyword>
<dbReference type="InterPro" id="IPR011009">
    <property type="entry name" value="Kinase-like_dom_sf"/>
</dbReference>
<dbReference type="PANTHER" id="PTHR24348">
    <property type="entry name" value="SERINE/THREONINE-PROTEIN KINASE UNC-51-RELATED"/>
    <property type="match status" value="1"/>
</dbReference>
<accession>A0AAD6IBL3</accession>
<comment type="similarity">
    <text evidence="15">Belongs to the protein kinase superfamily.</text>
</comment>
<evidence type="ECO:0000256" key="7">
    <source>
        <dbReference type="ARBA" id="ARBA00022741"/>
    </source>
</evidence>
<evidence type="ECO:0000256" key="5">
    <source>
        <dbReference type="ARBA" id="ARBA00022527"/>
    </source>
</evidence>
<dbReference type="Proteomes" id="UP001219568">
    <property type="component" value="Unassembled WGS sequence"/>
</dbReference>